<organism evidence="1 2">
    <name type="scientific">Rhodococcus oxybenzonivorans</name>
    <dbReference type="NCBI Taxonomy" id="1990687"/>
    <lineage>
        <taxon>Bacteria</taxon>
        <taxon>Bacillati</taxon>
        <taxon>Actinomycetota</taxon>
        <taxon>Actinomycetes</taxon>
        <taxon>Mycobacteriales</taxon>
        <taxon>Nocardiaceae</taxon>
        <taxon>Rhodococcus</taxon>
    </lineage>
</organism>
<dbReference type="OrthoDB" id="4464213at2"/>
<accession>A0A2S2BQF4</accession>
<dbReference type="EMBL" id="CP021354">
    <property type="protein sequence ID" value="AWK70832.1"/>
    <property type="molecule type" value="Genomic_DNA"/>
</dbReference>
<dbReference type="PROSITE" id="PS51257">
    <property type="entry name" value="PROKAR_LIPOPROTEIN"/>
    <property type="match status" value="1"/>
</dbReference>
<protein>
    <recommendedName>
        <fullName evidence="3">DUF3558 domain-containing protein</fullName>
    </recommendedName>
</protein>
<dbReference type="AlphaFoldDB" id="A0A2S2BQF4"/>
<reference evidence="1 2" key="1">
    <citation type="submission" date="2017-05" db="EMBL/GenBank/DDBJ databases">
        <title>Isolation of Rhodococcus sp. S2-17 biodegrading of BP-3.</title>
        <authorList>
            <person name="Lee Y."/>
            <person name="Kim K.H."/>
            <person name="Chun B.H."/>
            <person name="Jung H.S."/>
            <person name="Jeon C.O."/>
        </authorList>
    </citation>
    <scope>NUCLEOTIDE SEQUENCE [LARGE SCALE GENOMIC DNA]</scope>
    <source>
        <strain evidence="1 2">S2-17</strain>
    </source>
</reference>
<name>A0A2S2BQF4_9NOCA</name>
<evidence type="ECO:0000313" key="2">
    <source>
        <dbReference type="Proteomes" id="UP000245711"/>
    </source>
</evidence>
<keyword evidence="2" id="KW-1185">Reference proteome</keyword>
<proteinExistence type="predicted"/>
<dbReference type="InterPro" id="IPR024520">
    <property type="entry name" value="DUF3558"/>
</dbReference>
<dbReference type="Proteomes" id="UP000245711">
    <property type="component" value="Chromosome"/>
</dbReference>
<dbReference type="Pfam" id="PF12079">
    <property type="entry name" value="DUF3558"/>
    <property type="match status" value="1"/>
</dbReference>
<gene>
    <name evidence="1" type="ORF">CBI38_03860</name>
</gene>
<evidence type="ECO:0000313" key="1">
    <source>
        <dbReference type="EMBL" id="AWK70832.1"/>
    </source>
</evidence>
<evidence type="ECO:0008006" key="3">
    <source>
        <dbReference type="Google" id="ProtNLM"/>
    </source>
</evidence>
<sequence>MRGFADCATVGALSVLSVVGVVACSQPVDGEPAGEPAIEIAYQPCDDFSPEALATAGIDAAPPDRMPNRNNPPNHACGFLSRDPYYVAVVSAIGAPFSGVASDDRFTVLSETTIGGRPALVSDFRGGSACTVSVAIEPGILEFMIGYSELEDFTTVDAACDQATKVATTLAPYFPDHL</sequence>
<dbReference type="KEGG" id="roz:CBI38_03860"/>